<evidence type="ECO:0000256" key="4">
    <source>
        <dbReference type="ARBA" id="ARBA00023125"/>
    </source>
</evidence>
<evidence type="ECO:0000256" key="2">
    <source>
        <dbReference type="ARBA" id="ARBA00007214"/>
    </source>
</evidence>
<evidence type="ECO:0000313" key="12">
    <source>
        <dbReference type="EMBL" id="KAG2629899.1"/>
    </source>
</evidence>
<dbReference type="Pfam" id="PF20452">
    <property type="entry name" value="Calmod_bind_C"/>
    <property type="match status" value="1"/>
</dbReference>
<keyword evidence="13" id="KW-1185">Reference proteome</keyword>
<evidence type="ECO:0000256" key="7">
    <source>
        <dbReference type="ARBA" id="ARBA00023242"/>
    </source>
</evidence>
<dbReference type="GO" id="GO:0005634">
    <property type="term" value="C:nucleus"/>
    <property type="evidence" value="ECO:0007669"/>
    <property type="project" value="UniProtKB-SubCell"/>
</dbReference>
<dbReference type="AlphaFoldDB" id="A0A8T0VDL8"/>
<evidence type="ECO:0000256" key="5">
    <source>
        <dbReference type="ARBA" id="ARBA00023159"/>
    </source>
</evidence>
<dbReference type="Proteomes" id="UP000823388">
    <property type="component" value="Chromosome 3K"/>
</dbReference>
<keyword evidence="6" id="KW-0804">Transcription</keyword>
<keyword evidence="7" id="KW-0539">Nucleus</keyword>
<evidence type="ECO:0000259" key="11">
    <source>
        <dbReference type="Pfam" id="PF20452"/>
    </source>
</evidence>
<feature type="domain" description="Calmodulin binding protein central" evidence="10">
    <location>
        <begin position="305"/>
        <end position="369"/>
    </location>
</feature>
<feature type="domain" description="Calmodulin binding protein-like N-terminal" evidence="9">
    <location>
        <begin position="154"/>
        <end position="292"/>
    </location>
</feature>
<feature type="region of interest" description="Disordered" evidence="8">
    <location>
        <begin position="128"/>
        <end position="149"/>
    </location>
</feature>
<dbReference type="Pfam" id="PF20451">
    <property type="entry name" value="Calmod_bind_M"/>
    <property type="match status" value="1"/>
</dbReference>
<evidence type="ECO:0000256" key="1">
    <source>
        <dbReference type="ARBA" id="ARBA00004123"/>
    </source>
</evidence>
<feature type="region of interest" description="Disordered" evidence="8">
    <location>
        <begin position="604"/>
        <end position="626"/>
    </location>
</feature>
<feature type="region of interest" description="Disordered" evidence="8">
    <location>
        <begin position="512"/>
        <end position="559"/>
    </location>
</feature>
<sequence>MERERGVPEQPAAKCMKLAVPVVGAGGGGLASPRSRRLRQTLLVVLFLVRASARATVTASVSRIGSMLDRTFRKYHGSITSKLDSFQRQVESKLEAFQGHVESKLETFQGQIEGLGQELRQLARLHSNHHPDRHTRIEPNQEHAASSGSNTNIHLRFLNNWKPPLYTDKDITDENNAAIKVAMFEGDKMITTGPLSKAEIEILVVHGSFYKKVQDNWTEEEFDKHIVQGRDEQRFVLRTVQLTNGEVELGQIRFKEGSCRKKFSMAARVCKSEKIIGRVQEAIMEPVEVKDRRNEPNEKRNSPRLDDDVYRIESIAKDGAYHQRLQEANIHTVQDFLKALNKDPDELYKILKMKRKGKSWSKMTGHARKRILEDRHELKAYQTDDGTMMLFFNCVHDLVGARFGSNYIACENFDIDHKASVKRLKEHVYNRLENIPYDYVMKGDAPEQISLGTGAAAGPSVVPRQPNAIPVNLEAYEGYQGAGAAENCHSDGFNLVAELIYTHANYGPVNSGPLNPNDCQGQGIPPPCQQQTTLPSVGPEWQQNAQVPTDSPDPFEWARMNPDMLQQSSGASTSAQRNLEPHHLSQLLQTVPAAALAWTVAQAPFPGQDQGPDCSVFPGSGRGKGW</sequence>
<evidence type="ECO:0000256" key="8">
    <source>
        <dbReference type="SAM" id="MobiDB-lite"/>
    </source>
</evidence>
<dbReference type="InterPro" id="IPR012416">
    <property type="entry name" value="CBP60"/>
</dbReference>
<evidence type="ECO:0000259" key="9">
    <source>
        <dbReference type="Pfam" id="PF07887"/>
    </source>
</evidence>
<evidence type="ECO:0000259" key="10">
    <source>
        <dbReference type="Pfam" id="PF20451"/>
    </source>
</evidence>
<dbReference type="GO" id="GO:0080142">
    <property type="term" value="P:regulation of salicylic acid biosynthetic process"/>
    <property type="evidence" value="ECO:0007669"/>
    <property type="project" value="TreeGrafter"/>
</dbReference>
<dbReference type="Pfam" id="PF07887">
    <property type="entry name" value="Calmodulin_bind"/>
    <property type="match status" value="1"/>
</dbReference>
<feature type="domain" description="Calmodulin binding protein C-terminal" evidence="11">
    <location>
        <begin position="378"/>
        <end position="435"/>
    </location>
</feature>
<comment type="subcellular location">
    <subcellularLocation>
        <location evidence="1">Nucleus</location>
    </subcellularLocation>
</comment>
<dbReference type="InterPro" id="IPR046831">
    <property type="entry name" value="Calmodulin_bind_N"/>
</dbReference>
<evidence type="ECO:0000313" key="13">
    <source>
        <dbReference type="Proteomes" id="UP000823388"/>
    </source>
</evidence>
<proteinExistence type="inferred from homology"/>
<accession>A0A8T0VDL8</accession>
<gene>
    <name evidence="12" type="ORF">PVAP13_3KG510400</name>
</gene>
<organism evidence="12 13">
    <name type="scientific">Panicum virgatum</name>
    <name type="common">Blackwell switchgrass</name>
    <dbReference type="NCBI Taxonomy" id="38727"/>
    <lineage>
        <taxon>Eukaryota</taxon>
        <taxon>Viridiplantae</taxon>
        <taxon>Streptophyta</taxon>
        <taxon>Embryophyta</taxon>
        <taxon>Tracheophyta</taxon>
        <taxon>Spermatophyta</taxon>
        <taxon>Magnoliopsida</taxon>
        <taxon>Liliopsida</taxon>
        <taxon>Poales</taxon>
        <taxon>Poaceae</taxon>
        <taxon>PACMAD clade</taxon>
        <taxon>Panicoideae</taxon>
        <taxon>Panicodae</taxon>
        <taxon>Paniceae</taxon>
        <taxon>Panicinae</taxon>
        <taxon>Panicum</taxon>
        <taxon>Panicum sect. Hiantes</taxon>
    </lineage>
</organism>
<dbReference type="GO" id="GO:0005516">
    <property type="term" value="F:calmodulin binding"/>
    <property type="evidence" value="ECO:0007669"/>
    <property type="project" value="InterPro"/>
</dbReference>
<dbReference type="InterPro" id="IPR046830">
    <property type="entry name" value="Calmod_bind_M"/>
</dbReference>
<dbReference type="PANTHER" id="PTHR31713">
    <property type="entry name" value="OS02G0177800 PROTEIN"/>
    <property type="match status" value="1"/>
</dbReference>
<dbReference type="InterPro" id="IPR046829">
    <property type="entry name" value="Calmod_bind_C"/>
</dbReference>
<comment type="similarity">
    <text evidence="2">Belongs to the plant ACBP60 protein family.</text>
</comment>
<dbReference type="GO" id="GO:0043565">
    <property type="term" value="F:sequence-specific DNA binding"/>
    <property type="evidence" value="ECO:0007669"/>
    <property type="project" value="TreeGrafter"/>
</dbReference>
<keyword evidence="3" id="KW-0805">Transcription regulation</keyword>
<reference evidence="12" key="1">
    <citation type="submission" date="2020-05" db="EMBL/GenBank/DDBJ databases">
        <title>WGS assembly of Panicum virgatum.</title>
        <authorList>
            <person name="Lovell J.T."/>
            <person name="Jenkins J."/>
            <person name="Shu S."/>
            <person name="Juenger T.E."/>
            <person name="Schmutz J."/>
        </authorList>
    </citation>
    <scope>NUCLEOTIDE SEQUENCE</scope>
    <source>
        <strain evidence="12">AP13</strain>
    </source>
</reference>
<dbReference type="PANTHER" id="PTHR31713:SF10">
    <property type="entry name" value="EXPRESSED PROTEIN"/>
    <property type="match status" value="1"/>
</dbReference>
<comment type="caution">
    <text evidence="12">The sequence shown here is derived from an EMBL/GenBank/DDBJ whole genome shotgun (WGS) entry which is preliminary data.</text>
</comment>
<name>A0A8T0VDL8_PANVG</name>
<keyword evidence="5" id="KW-0010">Activator</keyword>
<dbReference type="GO" id="GO:0003700">
    <property type="term" value="F:DNA-binding transcription factor activity"/>
    <property type="evidence" value="ECO:0007669"/>
    <property type="project" value="TreeGrafter"/>
</dbReference>
<evidence type="ECO:0000256" key="6">
    <source>
        <dbReference type="ARBA" id="ARBA00023163"/>
    </source>
</evidence>
<dbReference type="EMBL" id="CM029041">
    <property type="protein sequence ID" value="KAG2629899.1"/>
    <property type="molecule type" value="Genomic_DNA"/>
</dbReference>
<keyword evidence="4" id="KW-0238">DNA-binding</keyword>
<evidence type="ECO:0000256" key="3">
    <source>
        <dbReference type="ARBA" id="ARBA00023015"/>
    </source>
</evidence>
<protein>
    <submittedName>
        <fullName evidence="12">Uncharacterized protein</fullName>
    </submittedName>
</protein>